<dbReference type="InterPro" id="IPR018060">
    <property type="entry name" value="HTH_AraC"/>
</dbReference>
<dbReference type="GO" id="GO:0043565">
    <property type="term" value="F:sequence-specific DNA binding"/>
    <property type="evidence" value="ECO:0007669"/>
    <property type="project" value="InterPro"/>
</dbReference>
<sequence>MCVKILIVEDDYVVARYLQEILLDEGYKLIQHSTNVEDALKVIQSQKPSLVLMDINLGRSKDGIDLALDLLVKDNFPYIFITSYSDKLTIERIKETRPHGIIIKPFKAADIKTNVAVVLNNYRYKNIDVTRAKDTTNQDAPLRIKDVVRYIDDHISEKIDIDTLVPLTKWKKHHMIRMFSQFMGTTPYSYILNRKIEKSKLLLEATDLPVSAVAADMGFYSPSNFCATFKKFTGLSPEAYRKQYWIKSKTT</sequence>
<dbReference type="Proteomes" id="UP000244929">
    <property type="component" value="Chromosome"/>
</dbReference>
<keyword evidence="1" id="KW-0805">Transcription regulation</keyword>
<protein>
    <recommendedName>
        <fullName evidence="9">DNA-binding response regulator</fullName>
    </recommendedName>
</protein>
<reference evidence="7 8" key="1">
    <citation type="submission" date="2018-04" db="EMBL/GenBank/DDBJ databases">
        <title>Genome sequencing of Flavobacterium sp. HYN0059.</title>
        <authorList>
            <person name="Yi H."/>
            <person name="Baek C."/>
        </authorList>
    </citation>
    <scope>NUCLEOTIDE SEQUENCE [LARGE SCALE GENOMIC DNA]</scope>
    <source>
        <strain evidence="7 8">HYN0059</strain>
    </source>
</reference>
<dbReference type="AlphaFoldDB" id="A0A2S1R1P1"/>
<feature type="modified residue" description="4-aspartylphosphate" evidence="4">
    <location>
        <position position="54"/>
    </location>
</feature>
<keyword evidence="8" id="KW-1185">Reference proteome</keyword>
<dbReference type="InterPro" id="IPR018062">
    <property type="entry name" value="HTH_AraC-typ_CS"/>
</dbReference>
<evidence type="ECO:0000256" key="2">
    <source>
        <dbReference type="ARBA" id="ARBA00023125"/>
    </source>
</evidence>
<keyword evidence="3" id="KW-0804">Transcription</keyword>
<dbReference type="PRINTS" id="PR00032">
    <property type="entry name" value="HTHARAC"/>
</dbReference>
<proteinExistence type="predicted"/>
<name>A0A2S1R1P1_9FLAO</name>
<dbReference type="Pfam" id="PF00072">
    <property type="entry name" value="Response_reg"/>
    <property type="match status" value="1"/>
</dbReference>
<dbReference type="PANTHER" id="PTHR43280">
    <property type="entry name" value="ARAC-FAMILY TRANSCRIPTIONAL REGULATOR"/>
    <property type="match status" value="1"/>
</dbReference>
<dbReference type="CDD" id="cd17534">
    <property type="entry name" value="REC_DC-like"/>
    <property type="match status" value="1"/>
</dbReference>
<dbReference type="SMART" id="SM00448">
    <property type="entry name" value="REC"/>
    <property type="match status" value="1"/>
</dbReference>
<dbReference type="Gene3D" id="3.40.50.2300">
    <property type="match status" value="1"/>
</dbReference>
<feature type="domain" description="HTH araC/xylS-type" evidence="5">
    <location>
        <begin position="145"/>
        <end position="243"/>
    </location>
</feature>
<evidence type="ECO:0000313" key="8">
    <source>
        <dbReference type="Proteomes" id="UP000244929"/>
    </source>
</evidence>
<feature type="domain" description="Response regulatory" evidence="6">
    <location>
        <begin position="4"/>
        <end position="119"/>
    </location>
</feature>
<dbReference type="PANTHER" id="PTHR43280:SF28">
    <property type="entry name" value="HTH-TYPE TRANSCRIPTIONAL ACTIVATOR RHAS"/>
    <property type="match status" value="1"/>
</dbReference>
<dbReference type="PROSITE" id="PS50110">
    <property type="entry name" value="RESPONSE_REGULATORY"/>
    <property type="match status" value="1"/>
</dbReference>
<keyword evidence="2" id="KW-0238">DNA-binding</keyword>
<organism evidence="7 8">
    <name type="scientific">Flavobacterium album</name>
    <dbReference type="NCBI Taxonomy" id="2175091"/>
    <lineage>
        <taxon>Bacteria</taxon>
        <taxon>Pseudomonadati</taxon>
        <taxon>Bacteroidota</taxon>
        <taxon>Flavobacteriia</taxon>
        <taxon>Flavobacteriales</taxon>
        <taxon>Flavobacteriaceae</taxon>
        <taxon>Flavobacterium</taxon>
    </lineage>
</organism>
<evidence type="ECO:0000313" key="7">
    <source>
        <dbReference type="EMBL" id="AWH86537.1"/>
    </source>
</evidence>
<dbReference type="InterPro" id="IPR020449">
    <property type="entry name" value="Tscrpt_reg_AraC-type_HTH"/>
</dbReference>
<evidence type="ECO:0000256" key="3">
    <source>
        <dbReference type="ARBA" id="ARBA00023163"/>
    </source>
</evidence>
<dbReference type="Gene3D" id="1.10.10.60">
    <property type="entry name" value="Homeodomain-like"/>
    <property type="match status" value="2"/>
</dbReference>
<dbReference type="GO" id="GO:0000160">
    <property type="term" value="P:phosphorelay signal transduction system"/>
    <property type="evidence" value="ECO:0007669"/>
    <property type="project" value="InterPro"/>
</dbReference>
<dbReference type="InterPro" id="IPR011006">
    <property type="entry name" value="CheY-like_superfamily"/>
</dbReference>
<keyword evidence="4" id="KW-0597">Phosphoprotein</keyword>
<evidence type="ECO:0008006" key="9">
    <source>
        <dbReference type="Google" id="ProtNLM"/>
    </source>
</evidence>
<dbReference type="OrthoDB" id="2962330at2"/>
<accession>A0A2S1R1P1</accession>
<dbReference type="PROSITE" id="PS00041">
    <property type="entry name" value="HTH_ARAC_FAMILY_1"/>
    <property type="match status" value="1"/>
</dbReference>
<dbReference type="SMART" id="SM00342">
    <property type="entry name" value="HTH_ARAC"/>
    <property type="match status" value="1"/>
</dbReference>
<dbReference type="EMBL" id="CP029186">
    <property type="protein sequence ID" value="AWH86537.1"/>
    <property type="molecule type" value="Genomic_DNA"/>
</dbReference>
<gene>
    <name evidence="7" type="ORF">HYN59_16120</name>
</gene>
<dbReference type="SUPFAM" id="SSF52172">
    <property type="entry name" value="CheY-like"/>
    <property type="match status" value="1"/>
</dbReference>
<evidence type="ECO:0000256" key="1">
    <source>
        <dbReference type="ARBA" id="ARBA00023015"/>
    </source>
</evidence>
<evidence type="ECO:0000256" key="4">
    <source>
        <dbReference type="PROSITE-ProRule" id="PRU00169"/>
    </source>
</evidence>
<dbReference type="PROSITE" id="PS01124">
    <property type="entry name" value="HTH_ARAC_FAMILY_2"/>
    <property type="match status" value="1"/>
</dbReference>
<dbReference type="InterPro" id="IPR009057">
    <property type="entry name" value="Homeodomain-like_sf"/>
</dbReference>
<dbReference type="GO" id="GO:0003700">
    <property type="term" value="F:DNA-binding transcription factor activity"/>
    <property type="evidence" value="ECO:0007669"/>
    <property type="project" value="InterPro"/>
</dbReference>
<dbReference type="Pfam" id="PF12833">
    <property type="entry name" value="HTH_18"/>
    <property type="match status" value="1"/>
</dbReference>
<evidence type="ECO:0000259" key="5">
    <source>
        <dbReference type="PROSITE" id="PS01124"/>
    </source>
</evidence>
<dbReference type="KEGG" id="falb:HYN59_16120"/>
<dbReference type="InterPro" id="IPR001789">
    <property type="entry name" value="Sig_transdc_resp-reg_receiver"/>
</dbReference>
<evidence type="ECO:0000259" key="6">
    <source>
        <dbReference type="PROSITE" id="PS50110"/>
    </source>
</evidence>
<dbReference type="SUPFAM" id="SSF46689">
    <property type="entry name" value="Homeodomain-like"/>
    <property type="match status" value="2"/>
</dbReference>